<sequence>MVALGWKKLYGGMICRPSRSNFTRWRRQRWQSAELRQRQSSIAVHYVSLGGTLTVGFGDTG</sequence>
<comment type="caution">
    <text evidence="1">The sequence shown here is derived from an EMBL/GenBank/DDBJ whole genome shotgun (WGS) entry which is preliminary data.</text>
</comment>
<dbReference type="InParanoid" id="A0A2P5E0Q9"/>
<dbReference type="Proteomes" id="UP000237000">
    <property type="component" value="Unassembled WGS sequence"/>
</dbReference>
<protein>
    <submittedName>
        <fullName evidence="1">Uncharacterized protein</fullName>
    </submittedName>
</protein>
<dbReference type="AlphaFoldDB" id="A0A2P5E0Q9"/>
<proteinExistence type="predicted"/>
<evidence type="ECO:0000313" key="1">
    <source>
        <dbReference type="EMBL" id="PON79123.1"/>
    </source>
</evidence>
<keyword evidence="2" id="KW-1185">Reference proteome</keyword>
<dbReference type="EMBL" id="JXTC01000237">
    <property type="protein sequence ID" value="PON79123.1"/>
    <property type="molecule type" value="Genomic_DNA"/>
</dbReference>
<evidence type="ECO:0000313" key="2">
    <source>
        <dbReference type="Proteomes" id="UP000237000"/>
    </source>
</evidence>
<reference evidence="2" key="1">
    <citation type="submission" date="2016-06" db="EMBL/GenBank/DDBJ databases">
        <title>Parallel loss of symbiosis genes in relatives of nitrogen-fixing non-legume Parasponia.</title>
        <authorList>
            <person name="Van Velzen R."/>
            <person name="Holmer R."/>
            <person name="Bu F."/>
            <person name="Rutten L."/>
            <person name="Van Zeijl A."/>
            <person name="Liu W."/>
            <person name="Santuari L."/>
            <person name="Cao Q."/>
            <person name="Sharma T."/>
            <person name="Shen D."/>
            <person name="Roswanjaya Y."/>
            <person name="Wardhani T."/>
            <person name="Kalhor M.S."/>
            <person name="Jansen J."/>
            <person name="Van den Hoogen J."/>
            <person name="Gungor B."/>
            <person name="Hartog M."/>
            <person name="Hontelez J."/>
            <person name="Verver J."/>
            <person name="Yang W.-C."/>
            <person name="Schijlen E."/>
            <person name="Repin R."/>
            <person name="Schilthuizen M."/>
            <person name="Schranz E."/>
            <person name="Heidstra R."/>
            <person name="Miyata K."/>
            <person name="Fedorova E."/>
            <person name="Kohlen W."/>
            <person name="Bisseling T."/>
            <person name="Smit S."/>
            <person name="Geurts R."/>
        </authorList>
    </citation>
    <scope>NUCLEOTIDE SEQUENCE [LARGE SCALE GENOMIC DNA]</scope>
    <source>
        <strain evidence="2">cv. RG33-2</strain>
    </source>
</reference>
<name>A0A2P5E0Q9_TREOI</name>
<accession>A0A2P5E0Q9</accession>
<organism evidence="1 2">
    <name type="scientific">Trema orientale</name>
    <name type="common">Charcoal tree</name>
    <name type="synonym">Celtis orientalis</name>
    <dbReference type="NCBI Taxonomy" id="63057"/>
    <lineage>
        <taxon>Eukaryota</taxon>
        <taxon>Viridiplantae</taxon>
        <taxon>Streptophyta</taxon>
        <taxon>Embryophyta</taxon>
        <taxon>Tracheophyta</taxon>
        <taxon>Spermatophyta</taxon>
        <taxon>Magnoliopsida</taxon>
        <taxon>eudicotyledons</taxon>
        <taxon>Gunneridae</taxon>
        <taxon>Pentapetalae</taxon>
        <taxon>rosids</taxon>
        <taxon>fabids</taxon>
        <taxon>Rosales</taxon>
        <taxon>Cannabaceae</taxon>
        <taxon>Trema</taxon>
    </lineage>
</organism>
<gene>
    <name evidence="1" type="ORF">TorRG33x02_236350</name>
</gene>